<dbReference type="EMBL" id="MDET01000005">
    <property type="protein sequence ID" value="OQM76795.1"/>
    <property type="molecule type" value="Genomic_DNA"/>
</dbReference>
<proteinExistence type="predicted"/>
<name>A0A1V8RUF6_9HYPH</name>
<accession>A0A1V8RUF6</accession>
<comment type="caution">
    <text evidence="3">The sequence shown here is derived from an EMBL/GenBank/DDBJ whole genome shotgun (WGS) entry which is preliminary data.</text>
</comment>
<evidence type="ECO:0000256" key="2">
    <source>
        <dbReference type="SAM" id="SignalP"/>
    </source>
</evidence>
<feature type="region of interest" description="Disordered" evidence="1">
    <location>
        <begin position="101"/>
        <end position="123"/>
    </location>
</feature>
<dbReference type="RefSeq" id="WP_080918565.1">
    <property type="nucleotide sequence ID" value="NZ_MDET01000005.1"/>
</dbReference>
<feature type="compositionally biased region" description="Polar residues" evidence="1">
    <location>
        <begin position="110"/>
        <end position="123"/>
    </location>
</feature>
<dbReference type="PROSITE" id="PS51257">
    <property type="entry name" value="PROKAR_LIPOPROTEIN"/>
    <property type="match status" value="1"/>
</dbReference>
<reference evidence="3 4" key="1">
    <citation type="journal article" date="2016" name="Int. J. Syst. Evol. Microbiol.">
        <title>Pseudaminobacter manganicus sp. nov., isolated from sludge of a manganese mine.</title>
        <authorList>
            <person name="Li J."/>
            <person name="Huang J."/>
            <person name="Liao S."/>
            <person name="Wang G."/>
        </authorList>
    </citation>
    <scope>NUCLEOTIDE SEQUENCE [LARGE SCALE GENOMIC DNA]</scope>
    <source>
        <strain evidence="3 4">JH-7</strain>
    </source>
</reference>
<protein>
    <recommendedName>
        <fullName evidence="5">Lipoprotein</fullName>
    </recommendedName>
</protein>
<keyword evidence="4" id="KW-1185">Reference proteome</keyword>
<organism evidence="3 4">
    <name type="scientific">Manganibacter manganicus</name>
    <dbReference type="NCBI Taxonomy" id="1873176"/>
    <lineage>
        <taxon>Bacteria</taxon>
        <taxon>Pseudomonadati</taxon>
        <taxon>Pseudomonadota</taxon>
        <taxon>Alphaproteobacteria</taxon>
        <taxon>Hyphomicrobiales</taxon>
        <taxon>Phyllobacteriaceae</taxon>
        <taxon>Manganibacter</taxon>
    </lineage>
</organism>
<dbReference type="OrthoDB" id="8090579at2"/>
<gene>
    <name evidence="3" type="ORF">BFN67_12880</name>
</gene>
<evidence type="ECO:0008006" key="5">
    <source>
        <dbReference type="Google" id="ProtNLM"/>
    </source>
</evidence>
<feature type="chain" id="PRO_5012099350" description="Lipoprotein" evidence="2">
    <location>
        <begin position="28"/>
        <end position="123"/>
    </location>
</feature>
<keyword evidence="2" id="KW-0732">Signal</keyword>
<feature type="signal peptide" evidence="2">
    <location>
        <begin position="1"/>
        <end position="27"/>
    </location>
</feature>
<evidence type="ECO:0000313" key="3">
    <source>
        <dbReference type="EMBL" id="OQM76795.1"/>
    </source>
</evidence>
<sequence>MKRVASGIACLLAATITGCAISPAEYAATLSTQDPKWRSPQCEQARQQAAEYDAGEKDNLDWAAAPLFGPYGVALVTTIKEQEQKQRKRYSREVHLQCSSLPLPDELQAGTGQSTRAQATKYP</sequence>
<evidence type="ECO:0000313" key="4">
    <source>
        <dbReference type="Proteomes" id="UP000191905"/>
    </source>
</evidence>
<evidence type="ECO:0000256" key="1">
    <source>
        <dbReference type="SAM" id="MobiDB-lite"/>
    </source>
</evidence>
<dbReference type="Proteomes" id="UP000191905">
    <property type="component" value="Unassembled WGS sequence"/>
</dbReference>
<dbReference type="AlphaFoldDB" id="A0A1V8RUF6"/>